<feature type="region of interest" description="Disordered" evidence="1">
    <location>
        <begin position="779"/>
        <end position="805"/>
    </location>
</feature>
<evidence type="ECO:0000313" key="2">
    <source>
        <dbReference type="EMBL" id="GMI04165.1"/>
    </source>
</evidence>
<keyword evidence="3" id="KW-1185">Reference proteome</keyword>
<gene>
    <name evidence="2" type="ORF">TrLO_g9537</name>
</gene>
<reference evidence="3" key="1">
    <citation type="journal article" date="2023" name="Commun. Biol.">
        <title>Genome analysis of Parmales, the sister group of diatoms, reveals the evolutionary specialization of diatoms from phago-mixotrophs to photoautotrophs.</title>
        <authorList>
            <person name="Ban H."/>
            <person name="Sato S."/>
            <person name="Yoshikawa S."/>
            <person name="Yamada K."/>
            <person name="Nakamura Y."/>
            <person name="Ichinomiya M."/>
            <person name="Sato N."/>
            <person name="Blanc-Mathieu R."/>
            <person name="Endo H."/>
            <person name="Kuwata A."/>
            <person name="Ogata H."/>
        </authorList>
    </citation>
    <scope>NUCLEOTIDE SEQUENCE [LARGE SCALE GENOMIC DNA]</scope>
    <source>
        <strain evidence="3">NIES 3700</strain>
    </source>
</reference>
<dbReference type="EMBL" id="BRXW01000069">
    <property type="protein sequence ID" value="GMI04165.1"/>
    <property type="molecule type" value="Genomic_DNA"/>
</dbReference>
<feature type="region of interest" description="Disordered" evidence="1">
    <location>
        <begin position="607"/>
        <end position="666"/>
    </location>
</feature>
<protein>
    <submittedName>
        <fullName evidence="2">Uncharacterized protein</fullName>
    </submittedName>
</protein>
<feature type="region of interest" description="Disordered" evidence="1">
    <location>
        <begin position="1"/>
        <end position="24"/>
    </location>
</feature>
<dbReference type="OrthoDB" id="191848at2759"/>
<dbReference type="Proteomes" id="UP001165122">
    <property type="component" value="Unassembled WGS sequence"/>
</dbReference>
<accession>A0A9W7F5F6</accession>
<proteinExistence type="predicted"/>
<evidence type="ECO:0000313" key="3">
    <source>
        <dbReference type="Proteomes" id="UP001165122"/>
    </source>
</evidence>
<organism evidence="2 3">
    <name type="scientific">Triparma laevis f. longispina</name>
    <dbReference type="NCBI Taxonomy" id="1714387"/>
    <lineage>
        <taxon>Eukaryota</taxon>
        <taxon>Sar</taxon>
        <taxon>Stramenopiles</taxon>
        <taxon>Ochrophyta</taxon>
        <taxon>Bolidophyceae</taxon>
        <taxon>Parmales</taxon>
        <taxon>Triparmaceae</taxon>
        <taxon>Triparma</taxon>
    </lineage>
</organism>
<name>A0A9W7F5F6_9STRA</name>
<sequence>MSHQRLPPKSLKKQESEVSSLTGTHPELKSYLQSSGLTTSVSLALSKLASKNYLPSNPYSSLVPSLRLEEIKPSLFETPSAEAHWLKSLLDGSIYGTYNVNSRRTSRKTTAPTPTQHIISVPLAPLHEGSIYGFKHIIEVLDVVGVIGVLKCCKILDQAMYPSGMKLMKGKDYNESLSVSIVPPTTFHGSAFSSGELVDLIQNVDVTIQGSQFEKAVNFYSRRLMTELFALEQANNVCLDIKLHCKTASRKKGDPDTVKTFLPNSVRHHKNNFISAVKSSTVSHRSVTLECLMRTPYFKSDPTMPKTEVQVGNPVVSWKFIRLKRNYIMHYKDSNGTSRSFAELPGLNLAVGYFLDPGGAEAAEKYLSLFSSTQLTATGARKKKVNKFVVEKMGKKENDSEAQRVAQEAIIGGGPGSTIWDYPLFDPIVDSLKEGVKEAVTRRNDFNAFGFCLPICLLTGKKEALRDMWRMLGGAKLTEDSKETSRCGLAAYMNRLRNDSQVLADCCRNANEIMLALVKAEKEFWAGNSDDVSKKTAHKAHVEKVLQNVKEIVTVINSMFWSWNVEILELAAAGAGSDAAGLNDVFYALLNDIGDVTERRMKISEFPTYEADDAPTTPSPNRVARKLYDDSDSDSDDSDSDSDDEDHHNKENNNTTQTPTKSGPLIMPKLDEAQTKAYAESLRRNMKVLKVLTGLVIGLERCAGMDVASLCVEHHMSMVQGRLQKMREGEGMVKKSKKFLYAVDIEGANFFQKMQALNVVTGIGMLESVLSGPTINDITPGHTTNKPANSAKVAPGGTDTDKENTEQQNELLFSIRWTFDRQKMRELDPVLHAKVINVEREAMLAAKSRNMYAAPIVKEGVVTQYLVDSRVDQALSGCFDYVLGGALVTNPFPRFVSRLRSYAKRLDWDKDDDEVLEEVLGLAEDHTNDEVNVVDPYFENSFEGFMQKKMKELEETEKAEEAKDHSKLHHEDRDLVVKHKKHPSVVVDEDSATMAVQVTHQGAKNSAIYGAKEALCLILPEVVAHALNQLPTFTDNLRIPVPTSARSITAGHCMRVPNFTEQSRLQENFKLPTEFQLQSDFVADFAISKQVTQVTVLFSNHVMELCEALHERSRHLFLGLAIGKGAFNFGGGRFKYNYASVTSKKERTNITNAIGHYIAGELAIHCLLLVPPLDSPGELDPPHPIYVPTTIRLVCFRRGPGTGESSGMKKNSALPSWMANSPDQQFSCVYNDLNAAMANGNICGRTKSELAGAIANTADAKLRLLFRKGRHEYVETLKEEIEDYIVKGDILEAYDSFVKVCSFNLEKQHEIYFEDPEDDENDAEYIPSLISSLPGVYRMSNSVAGRLRKLEGLARGLAVLCDHKNESNIGLPVSYVSIAPAVISRINGKVLVDQVEFFVKEIRRILTSEECLCLDGACRACLALIPKLFASVRATKVRLSTGGKLYEDGDESGILLADIMGLLEAVKLVDAKDVHFLQNDIQRHMQDLDDNDMI</sequence>
<feature type="compositionally biased region" description="Polar residues" evidence="1">
    <location>
        <begin position="652"/>
        <end position="661"/>
    </location>
</feature>
<evidence type="ECO:0000256" key="1">
    <source>
        <dbReference type="SAM" id="MobiDB-lite"/>
    </source>
</evidence>
<comment type="caution">
    <text evidence="2">The sequence shown here is derived from an EMBL/GenBank/DDBJ whole genome shotgun (WGS) entry which is preliminary data.</text>
</comment>
<feature type="compositionally biased region" description="Acidic residues" evidence="1">
    <location>
        <begin position="630"/>
        <end position="644"/>
    </location>
</feature>
<feature type="compositionally biased region" description="Polar residues" evidence="1">
    <location>
        <begin position="779"/>
        <end position="788"/>
    </location>
</feature>